<feature type="disulfide bond" description="Redox-active" evidence="2">
    <location>
        <begin position="10"/>
        <end position="13"/>
    </location>
</feature>
<protein>
    <submittedName>
        <fullName evidence="4">Thioredoxin family protein</fullName>
    </submittedName>
</protein>
<dbReference type="Pfam" id="PF13192">
    <property type="entry name" value="Thioredoxin_3"/>
    <property type="match status" value="1"/>
</dbReference>
<dbReference type="Proteomes" id="UP000245461">
    <property type="component" value="Unassembled WGS sequence"/>
</dbReference>
<comment type="caution">
    <text evidence="4">The sequence shown here is derived from an EMBL/GenBank/DDBJ whole genome shotgun (WGS) entry which is preliminary data.</text>
</comment>
<dbReference type="Gene3D" id="3.40.30.10">
    <property type="entry name" value="Glutaredoxin"/>
    <property type="match status" value="1"/>
</dbReference>
<dbReference type="EMBL" id="QGLE01000008">
    <property type="protein sequence ID" value="PWR21111.1"/>
    <property type="molecule type" value="Genomic_DNA"/>
</dbReference>
<dbReference type="PANTHER" id="PTHR36450">
    <property type="entry name" value="THIOREDOXIN"/>
    <property type="match status" value="1"/>
</dbReference>
<accession>A0A317E392</accession>
<dbReference type="RefSeq" id="WP_109906789.1">
    <property type="nucleotide sequence ID" value="NZ_QGLE01000008.1"/>
</dbReference>
<dbReference type="OrthoDB" id="9800630at2"/>
<dbReference type="PIRSF" id="PIRSF037031">
    <property type="entry name" value="Redox_disulphide_2"/>
    <property type="match status" value="1"/>
</dbReference>
<sequence>MIIKILGSGCKKCIALGENAKTAAAAAGIDAEFVKVTDIAEIAAAGVMHTPALMVDGKLVSSGRVLSPEDIGKLL</sequence>
<feature type="active site" description="Nucleophile" evidence="1">
    <location>
        <position position="10"/>
    </location>
</feature>
<feature type="active site" description="Nucleophile" evidence="1">
    <location>
        <position position="13"/>
    </location>
</feature>
<dbReference type="InterPro" id="IPR036249">
    <property type="entry name" value="Thioredoxin-like_sf"/>
</dbReference>
<evidence type="ECO:0000256" key="2">
    <source>
        <dbReference type="PIRSR" id="PIRSR037031-51"/>
    </source>
</evidence>
<feature type="domain" description="Thioredoxin-like fold" evidence="3">
    <location>
        <begin position="1"/>
        <end position="75"/>
    </location>
</feature>
<dbReference type="InterPro" id="IPR012336">
    <property type="entry name" value="Thioredoxin-like_fold"/>
</dbReference>
<evidence type="ECO:0000313" key="5">
    <source>
        <dbReference type="Proteomes" id="UP000245461"/>
    </source>
</evidence>
<organism evidence="4 5">
    <name type="scientific">Zavarzinia aquatilis</name>
    <dbReference type="NCBI Taxonomy" id="2211142"/>
    <lineage>
        <taxon>Bacteria</taxon>
        <taxon>Pseudomonadati</taxon>
        <taxon>Pseudomonadota</taxon>
        <taxon>Alphaproteobacteria</taxon>
        <taxon>Rhodospirillales</taxon>
        <taxon>Zavarziniaceae</taxon>
        <taxon>Zavarzinia</taxon>
    </lineage>
</organism>
<dbReference type="InterPro" id="IPR005243">
    <property type="entry name" value="THIRX-like_proc"/>
</dbReference>
<gene>
    <name evidence="4" type="ORF">DKG74_13980</name>
</gene>
<keyword evidence="2" id="KW-1015">Disulfide bond</keyword>
<keyword evidence="2" id="KW-0676">Redox-active center</keyword>
<name>A0A317E392_9PROT</name>
<evidence type="ECO:0000256" key="1">
    <source>
        <dbReference type="PIRSR" id="PIRSR037031-50"/>
    </source>
</evidence>
<dbReference type="SUPFAM" id="SSF52833">
    <property type="entry name" value="Thioredoxin-like"/>
    <property type="match status" value="1"/>
</dbReference>
<dbReference type="PANTHER" id="PTHR36450:SF1">
    <property type="entry name" value="THIOREDOXIN"/>
    <property type="match status" value="1"/>
</dbReference>
<dbReference type="AlphaFoldDB" id="A0A317E392"/>
<dbReference type="NCBIfam" id="TIGR00412">
    <property type="entry name" value="redox_disulf_2"/>
    <property type="match status" value="1"/>
</dbReference>
<evidence type="ECO:0000313" key="4">
    <source>
        <dbReference type="EMBL" id="PWR21111.1"/>
    </source>
</evidence>
<keyword evidence="5" id="KW-1185">Reference proteome</keyword>
<proteinExistence type="predicted"/>
<reference evidence="4 5" key="1">
    <citation type="submission" date="2018-05" db="EMBL/GenBank/DDBJ databases">
        <title>Zavarzinia sp. HR-AS.</title>
        <authorList>
            <person name="Lee Y."/>
            <person name="Jeon C.O."/>
        </authorList>
    </citation>
    <scope>NUCLEOTIDE SEQUENCE [LARGE SCALE GENOMIC DNA]</scope>
    <source>
        <strain evidence="4 5">HR-AS</strain>
    </source>
</reference>
<evidence type="ECO:0000259" key="3">
    <source>
        <dbReference type="Pfam" id="PF13192"/>
    </source>
</evidence>